<accession>A0A3S8R9J4</accession>
<organism evidence="2 3">
    <name type="scientific">Tenacibaculum singaporense</name>
    <dbReference type="NCBI Taxonomy" id="2358479"/>
    <lineage>
        <taxon>Bacteria</taxon>
        <taxon>Pseudomonadati</taxon>
        <taxon>Bacteroidota</taxon>
        <taxon>Flavobacteriia</taxon>
        <taxon>Flavobacteriales</taxon>
        <taxon>Flavobacteriaceae</taxon>
        <taxon>Tenacibaculum</taxon>
    </lineage>
</organism>
<reference evidence="2 3" key="1">
    <citation type="submission" date="2018-09" db="EMBL/GenBank/DDBJ databases">
        <title>Insights into the microbiota of Asian seabass (Lates calcarifer) with tenacibaculosis symptoms and description of sp. nov. Tenacibaculum singaporense.</title>
        <authorList>
            <person name="Miyake S."/>
            <person name="Soh M."/>
            <person name="Azman M.N."/>
            <person name="Ngoh S.Y."/>
            <person name="Orban L."/>
        </authorList>
    </citation>
    <scope>NUCLEOTIDE SEQUENCE [LARGE SCALE GENOMIC DNA]</scope>
    <source>
        <strain evidence="2 3">DSM 106434</strain>
    </source>
</reference>
<name>A0A3S8R9J4_9FLAO</name>
<evidence type="ECO:0000313" key="3">
    <source>
        <dbReference type="Proteomes" id="UP000274593"/>
    </source>
</evidence>
<gene>
    <name evidence="2" type="ORF">D6T69_12995</name>
</gene>
<evidence type="ECO:0000256" key="1">
    <source>
        <dbReference type="SAM" id="SignalP"/>
    </source>
</evidence>
<sequence>MEIIKKYIMKKTIIFFMSFLTLLACSSNDNSLNINEETFIVKMTYQNMTTGLDRIKFEGLPILEQDNKWMPANKNIEYDANNDHINYFTHWQAENNSIKISSISIHNGENSFGLISDKYILLDVIIPNPIINNYRVTSEQTTPILIKNGITIKFNDTYVDMEDYTQLDNFEDSFSFEIKVQLK</sequence>
<dbReference type="AlphaFoldDB" id="A0A3S8R9J4"/>
<keyword evidence="1" id="KW-0732">Signal</keyword>
<dbReference type="EMBL" id="CP032548">
    <property type="protein sequence ID" value="AZJ36395.1"/>
    <property type="molecule type" value="Genomic_DNA"/>
</dbReference>
<keyword evidence="3" id="KW-1185">Reference proteome</keyword>
<protein>
    <submittedName>
        <fullName evidence="2">Uncharacterized protein</fullName>
    </submittedName>
</protein>
<evidence type="ECO:0000313" key="2">
    <source>
        <dbReference type="EMBL" id="AZJ36395.1"/>
    </source>
</evidence>
<dbReference type="KEGG" id="tsig:D6T69_12995"/>
<feature type="signal peptide" evidence="1">
    <location>
        <begin position="1"/>
        <end position="26"/>
    </location>
</feature>
<dbReference type="PROSITE" id="PS51257">
    <property type="entry name" value="PROKAR_LIPOPROTEIN"/>
    <property type="match status" value="1"/>
</dbReference>
<dbReference type="Proteomes" id="UP000274593">
    <property type="component" value="Chromosome"/>
</dbReference>
<proteinExistence type="predicted"/>
<feature type="chain" id="PRO_5019192584" evidence="1">
    <location>
        <begin position="27"/>
        <end position="183"/>
    </location>
</feature>